<dbReference type="SUPFAM" id="SSF46955">
    <property type="entry name" value="Putative DNA-binding domain"/>
    <property type="match status" value="1"/>
</dbReference>
<accession>E8M0H5</accession>
<dbReference type="STRING" id="945543.VIBR0546_09419"/>
<dbReference type="OrthoDB" id="5298532at2"/>
<gene>
    <name evidence="2" type="ORF">VIBR0546_09419</name>
</gene>
<feature type="domain" description="Helix-turn-helix" evidence="1">
    <location>
        <begin position="4"/>
        <end position="56"/>
    </location>
</feature>
<dbReference type="RefSeq" id="WP_006881584.1">
    <property type="nucleotide sequence ID" value="NZ_AEVS01000116.1"/>
</dbReference>
<proteinExistence type="predicted"/>
<dbReference type="eggNOG" id="COG3311">
    <property type="taxonomic scope" value="Bacteria"/>
</dbReference>
<sequence>MEPLVTLNELARLLNKSKVTIWRWWAKDKILPPPIQYKGRTLGWKKETIEKWLLEQ</sequence>
<organism evidence="2 3">
    <name type="scientific">Vibrio brasiliensis LMG 20546</name>
    <dbReference type="NCBI Taxonomy" id="945543"/>
    <lineage>
        <taxon>Bacteria</taxon>
        <taxon>Pseudomonadati</taxon>
        <taxon>Pseudomonadota</taxon>
        <taxon>Gammaproteobacteria</taxon>
        <taxon>Vibrionales</taxon>
        <taxon>Vibrionaceae</taxon>
        <taxon>Vibrio</taxon>
        <taxon>Vibrio oreintalis group</taxon>
    </lineage>
</organism>
<evidence type="ECO:0000313" key="2">
    <source>
        <dbReference type="EMBL" id="EGA63500.1"/>
    </source>
</evidence>
<keyword evidence="3" id="KW-1185">Reference proteome</keyword>
<evidence type="ECO:0000259" key="1">
    <source>
        <dbReference type="Pfam" id="PF12728"/>
    </source>
</evidence>
<dbReference type="Proteomes" id="UP000004371">
    <property type="component" value="Unassembled WGS sequence"/>
</dbReference>
<dbReference type="InterPro" id="IPR041657">
    <property type="entry name" value="HTH_17"/>
</dbReference>
<dbReference type="Pfam" id="PF12728">
    <property type="entry name" value="HTH_17"/>
    <property type="match status" value="1"/>
</dbReference>
<dbReference type="InterPro" id="IPR009061">
    <property type="entry name" value="DNA-bd_dom_put_sf"/>
</dbReference>
<reference evidence="2 3" key="1">
    <citation type="journal article" date="2012" name="Int. J. Syst. Evol. Microbiol.">
        <title>Vibrio caribbeanicus sp. nov., isolated from the marine sponge Scleritoderma cyanea.</title>
        <authorList>
            <person name="Hoffmann M."/>
            <person name="Monday S.R."/>
            <person name="Allard M.W."/>
            <person name="Strain E.A."/>
            <person name="Whittaker P."/>
            <person name="Naum M."/>
            <person name="McCarthy P.J."/>
            <person name="Lopez J.V."/>
            <person name="Fischer M."/>
            <person name="Brown E.W."/>
        </authorList>
    </citation>
    <scope>NUCLEOTIDE SEQUENCE [LARGE SCALE GENOMIC DNA]</scope>
    <source>
        <strain evidence="2 3">LMG 20546</strain>
    </source>
</reference>
<dbReference type="AlphaFoldDB" id="E8M0H5"/>
<protein>
    <recommendedName>
        <fullName evidence="1">Helix-turn-helix domain-containing protein</fullName>
    </recommendedName>
</protein>
<name>E8M0H5_9VIBR</name>
<comment type="caution">
    <text evidence="2">The sequence shown here is derived from an EMBL/GenBank/DDBJ whole genome shotgun (WGS) entry which is preliminary data.</text>
</comment>
<dbReference type="EMBL" id="AEVS01000116">
    <property type="protein sequence ID" value="EGA63500.1"/>
    <property type="molecule type" value="Genomic_DNA"/>
</dbReference>
<evidence type="ECO:0000313" key="3">
    <source>
        <dbReference type="Proteomes" id="UP000004371"/>
    </source>
</evidence>